<evidence type="ECO:0000313" key="5">
    <source>
        <dbReference type="EMBL" id="MFD0765757.1"/>
    </source>
</evidence>
<dbReference type="EMBL" id="JBHTIA010000009">
    <property type="protein sequence ID" value="MFD0765757.1"/>
    <property type="molecule type" value="Genomic_DNA"/>
</dbReference>
<reference evidence="6" key="1">
    <citation type="journal article" date="2019" name="Int. J. Syst. Evol. Microbiol.">
        <title>The Global Catalogue of Microorganisms (GCM) 10K type strain sequencing project: providing services to taxonomists for standard genome sequencing and annotation.</title>
        <authorList>
            <consortium name="The Broad Institute Genomics Platform"/>
            <consortium name="The Broad Institute Genome Sequencing Center for Infectious Disease"/>
            <person name="Wu L."/>
            <person name="Ma J."/>
        </authorList>
    </citation>
    <scope>NUCLEOTIDE SEQUENCE [LARGE SCALE GENOMIC DNA]</scope>
    <source>
        <strain evidence="6">CCUG 60742</strain>
    </source>
</reference>
<dbReference type="InterPro" id="IPR004360">
    <property type="entry name" value="Glyas_Fos-R_dOase_dom"/>
</dbReference>
<dbReference type="InterPro" id="IPR037523">
    <property type="entry name" value="VOC_core"/>
</dbReference>
<gene>
    <name evidence="5" type="ORF">ACFQZI_12915</name>
</gene>
<dbReference type="Gene3D" id="3.10.180.10">
    <property type="entry name" value="2,3-Dihydroxybiphenyl 1,2-Dioxygenase, domain 1"/>
    <property type="match status" value="1"/>
</dbReference>
<protein>
    <recommendedName>
        <fullName evidence="2">Bleomycin resistance protein</fullName>
    </recommendedName>
</protein>
<organism evidence="5 6">
    <name type="scientific">Mucilaginibacter lutimaris</name>
    <dbReference type="NCBI Taxonomy" id="931629"/>
    <lineage>
        <taxon>Bacteria</taxon>
        <taxon>Pseudomonadati</taxon>
        <taxon>Bacteroidota</taxon>
        <taxon>Sphingobacteriia</taxon>
        <taxon>Sphingobacteriales</taxon>
        <taxon>Sphingobacteriaceae</taxon>
        <taxon>Mucilaginibacter</taxon>
    </lineage>
</organism>
<dbReference type="InterPro" id="IPR000335">
    <property type="entry name" value="Bleomycin-R"/>
</dbReference>
<keyword evidence="3" id="KW-0046">Antibiotic resistance</keyword>
<evidence type="ECO:0000313" key="6">
    <source>
        <dbReference type="Proteomes" id="UP001597073"/>
    </source>
</evidence>
<dbReference type="InterPro" id="IPR029068">
    <property type="entry name" value="Glyas_Bleomycin-R_OHBP_Dase"/>
</dbReference>
<comment type="caution">
    <text evidence="5">The sequence shown here is derived from an EMBL/GenBank/DDBJ whole genome shotgun (WGS) entry which is preliminary data.</text>
</comment>
<evidence type="ECO:0000256" key="3">
    <source>
        <dbReference type="ARBA" id="ARBA00023251"/>
    </source>
</evidence>
<evidence type="ECO:0000256" key="1">
    <source>
        <dbReference type="ARBA" id="ARBA00011051"/>
    </source>
</evidence>
<dbReference type="CDD" id="cd08349">
    <property type="entry name" value="BLMA_like"/>
    <property type="match status" value="1"/>
</dbReference>
<dbReference type="SUPFAM" id="SSF54593">
    <property type="entry name" value="Glyoxalase/Bleomycin resistance protein/Dihydroxybiphenyl dioxygenase"/>
    <property type="match status" value="1"/>
</dbReference>
<evidence type="ECO:0000256" key="2">
    <source>
        <dbReference type="ARBA" id="ARBA00021572"/>
    </source>
</evidence>
<keyword evidence="6" id="KW-1185">Reference proteome</keyword>
<accession>A0ABW2ZHX2</accession>
<proteinExistence type="inferred from homology"/>
<dbReference type="PROSITE" id="PS51819">
    <property type="entry name" value="VOC"/>
    <property type="match status" value="1"/>
</dbReference>
<comment type="similarity">
    <text evidence="1">Belongs to the bleomycin resistance protein family.</text>
</comment>
<name>A0ABW2ZHX2_9SPHI</name>
<dbReference type="Pfam" id="PF00903">
    <property type="entry name" value="Glyoxalase"/>
    <property type="match status" value="1"/>
</dbReference>
<dbReference type="RefSeq" id="WP_377143055.1">
    <property type="nucleotide sequence ID" value="NZ_JBHTIA010000009.1"/>
</dbReference>
<feature type="domain" description="VOC" evidence="4">
    <location>
        <begin position="1"/>
        <end position="113"/>
    </location>
</feature>
<evidence type="ECO:0000259" key="4">
    <source>
        <dbReference type="PROSITE" id="PS51819"/>
    </source>
</evidence>
<dbReference type="Proteomes" id="UP001597073">
    <property type="component" value="Unassembled WGS sequence"/>
</dbReference>
<sequence length="120" mass="13841">MFNSAVPILASLNEEASIKFYTEKLGFTFHNSWDGYLIFSRDGVNIHMWPTTNPEYPKMTGCYVNVTEVDKLYAEYKAQGIIHPNGQLQEMPWGMRQFSILDNDGNIIHFGEDISREDED</sequence>